<evidence type="ECO:0000256" key="1">
    <source>
        <dbReference type="SAM" id="MobiDB-lite"/>
    </source>
</evidence>
<evidence type="ECO:0000313" key="2">
    <source>
        <dbReference type="EMBL" id="MCP8352668.1"/>
    </source>
</evidence>
<feature type="compositionally biased region" description="Basic and acidic residues" evidence="1">
    <location>
        <begin position="11"/>
        <end position="22"/>
    </location>
</feature>
<dbReference type="EMBL" id="JAKUDN010000002">
    <property type="protein sequence ID" value="MCP8352668.1"/>
    <property type="molecule type" value="Genomic_DNA"/>
</dbReference>
<organism evidence="2 3">
    <name type="scientific">Candidatus Synchoanobacter obligatus</name>
    <dbReference type="NCBI Taxonomy" id="2919597"/>
    <lineage>
        <taxon>Bacteria</taxon>
        <taxon>Pseudomonadati</taxon>
        <taxon>Pseudomonadota</taxon>
        <taxon>Gammaproteobacteria</taxon>
        <taxon>Candidatus Comchoanobacterales</taxon>
        <taxon>Candidatus Comchoanobacteraceae</taxon>
        <taxon>Candidatus Synchoanobacter</taxon>
    </lineage>
</organism>
<gene>
    <name evidence="2" type="ORF">MKS91_05160</name>
</gene>
<proteinExistence type="predicted"/>
<dbReference type="RefSeq" id="WP_258569772.1">
    <property type="nucleotide sequence ID" value="NZ_JAKUDN010000002.1"/>
</dbReference>
<reference evidence="2 3" key="1">
    <citation type="journal article" date="2022" name="Nat. Microbiol.">
        <title>The microbiome of a bacterivorous marine choanoflagellate contains a resource-demanding obligate bacterial associate.</title>
        <authorList>
            <person name="Needham D.M."/>
            <person name="Poirier C."/>
            <person name="Bachy C."/>
            <person name="George E.E."/>
            <person name="Wilken S."/>
            <person name="Yung C.C.M."/>
            <person name="Limardo A.J."/>
            <person name="Morando M."/>
            <person name="Sudek L."/>
            <person name="Malmstrom R.R."/>
            <person name="Keeling P.J."/>
            <person name="Santoro A.E."/>
            <person name="Worden A.Z."/>
        </authorList>
    </citation>
    <scope>NUCLEOTIDE SEQUENCE [LARGE SCALE GENOMIC DNA]</scope>
    <source>
        <strain evidence="2 3">Comchoano-2</strain>
    </source>
</reference>
<protein>
    <submittedName>
        <fullName evidence="2">Uncharacterized protein</fullName>
    </submittedName>
</protein>
<sequence length="72" mass="7805">MDGKAASNTLEKSKETATEDQKLFPGGRLAEQHFPRYFAINGKQYTYGTSKVQASDATASAHKTDSVKPLSP</sequence>
<feature type="region of interest" description="Disordered" evidence="1">
    <location>
        <begin position="1"/>
        <end position="27"/>
    </location>
</feature>
<name>A0ABT1L7G3_9GAMM</name>
<evidence type="ECO:0000313" key="3">
    <source>
        <dbReference type="Proteomes" id="UP001320768"/>
    </source>
</evidence>
<keyword evidence="3" id="KW-1185">Reference proteome</keyword>
<feature type="compositionally biased region" description="Polar residues" evidence="1">
    <location>
        <begin position="1"/>
        <end position="10"/>
    </location>
</feature>
<accession>A0ABT1L7G3</accession>
<feature type="region of interest" description="Disordered" evidence="1">
    <location>
        <begin position="51"/>
        <end position="72"/>
    </location>
</feature>
<comment type="caution">
    <text evidence="2">The sequence shown here is derived from an EMBL/GenBank/DDBJ whole genome shotgun (WGS) entry which is preliminary data.</text>
</comment>
<dbReference type="Proteomes" id="UP001320768">
    <property type="component" value="Unassembled WGS sequence"/>
</dbReference>